<dbReference type="PANTHER" id="PTHR43591:SF24">
    <property type="entry name" value="2-METHOXY-6-POLYPRENYL-1,4-BENZOQUINOL METHYLASE, MITOCHONDRIAL"/>
    <property type="match status" value="1"/>
</dbReference>
<evidence type="ECO:0000313" key="4">
    <source>
        <dbReference type="Proteomes" id="UP000054007"/>
    </source>
</evidence>
<dbReference type="Gene3D" id="3.40.50.150">
    <property type="entry name" value="Vaccinia Virus protein VP39"/>
    <property type="match status" value="1"/>
</dbReference>
<evidence type="ECO:0000256" key="1">
    <source>
        <dbReference type="SAM" id="MobiDB-lite"/>
    </source>
</evidence>
<dbReference type="AlphaFoldDB" id="A0A0D7B9S4"/>
<dbReference type="Pfam" id="PF13649">
    <property type="entry name" value="Methyltransf_25"/>
    <property type="match status" value="1"/>
</dbReference>
<evidence type="ECO:0000313" key="3">
    <source>
        <dbReference type="EMBL" id="KIY67262.1"/>
    </source>
</evidence>
<organism evidence="3 4">
    <name type="scientific">Cylindrobasidium torrendii FP15055 ss-10</name>
    <dbReference type="NCBI Taxonomy" id="1314674"/>
    <lineage>
        <taxon>Eukaryota</taxon>
        <taxon>Fungi</taxon>
        <taxon>Dikarya</taxon>
        <taxon>Basidiomycota</taxon>
        <taxon>Agaricomycotina</taxon>
        <taxon>Agaricomycetes</taxon>
        <taxon>Agaricomycetidae</taxon>
        <taxon>Agaricales</taxon>
        <taxon>Marasmiineae</taxon>
        <taxon>Physalacriaceae</taxon>
        <taxon>Cylindrobasidium</taxon>
    </lineage>
</organism>
<feature type="domain" description="Methyltransferase" evidence="2">
    <location>
        <begin position="68"/>
        <end position="163"/>
    </location>
</feature>
<dbReference type="GO" id="GO:0008168">
    <property type="term" value="F:methyltransferase activity"/>
    <property type="evidence" value="ECO:0007669"/>
    <property type="project" value="TreeGrafter"/>
</dbReference>
<dbReference type="STRING" id="1314674.A0A0D7B9S4"/>
<reference evidence="3 4" key="1">
    <citation type="journal article" date="2015" name="Fungal Genet. Biol.">
        <title>Evolution of novel wood decay mechanisms in Agaricales revealed by the genome sequences of Fistulina hepatica and Cylindrobasidium torrendii.</title>
        <authorList>
            <person name="Floudas D."/>
            <person name="Held B.W."/>
            <person name="Riley R."/>
            <person name="Nagy L.G."/>
            <person name="Koehler G."/>
            <person name="Ransdell A.S."/>
            <person name="Younus H."/>
            <person name="Chow J."/>
            <person name="Chiniquy J."/>
            <person name="Lipzen A."/>
            <person name="Tritt A."/>
            <person name="Sun H."/>
            <person name="Haridas S."/>
            <person name="LaButti K."/>
            <person name="Ohm R.A."/>
            <person name="Kues U."/>
            <person name="Blanchette R.A."/>
            <person name="Grigoriev I.V."/>
            <person name="Minto R.E."/>
            <person name="Hibbett D.S."/>
        </authorList>
    </citation>
    <scope>NUCLEOTIDE SEQUENCE [LARGE SCALE GENOMIC DNA]</scope>
    <source>
        <strain evidence="3 4">FP15055 ss-10</strain>
    </source>
</reference>
<dbReference type="PANTHER" id="PTHR43591">
    <property type="entry name" value="METHYLTRANSFERASE"/>
    <property type="match status" value="1"/>
</dbReference>
<dbReference type="InterPro" id="IPR041698">
    <property type="entry name" value="Methyltransf_25"/>
</dbReference>
<protein>
    <recommendedName>
        <fullName evidence="2">Methyltransferase domain-containing protein</fullName>
    </recommendedName>
</protein>
<keyword evidence="4" id="KW-1185">Reference proteome</keyword>
<proteinExistence type="predicted"/>
<dbReference type="OrthoDB" id="2013972at2759"/>
<gene>
    <name evidence="3" type="ORF">CYLTODRAFT_422673</name>
</gene>
<dbReference type="EMBL" id="KN880530">
    <property type="protein sequence ID" value="KIY67262.1"/>
    <property type="molecule type" value="Genomic_DNA"/>
</dbReference>
<dbReference type="InterPro" id="IPR029063">
    <property type="entry name" value="SAM-dependent_MTases_sf"/>
</dbReference>
<name>A0A0D7B9S4_9AGAR</name>
<evidence type="ECO:0000259" key="2">
    <source>
        <dbReference type="Pfam" id="PF13649"/>
    </source>
</evidence>
<dbReference type="SUPFAM" id="SSF53335">
    <property type="entry name" value="S-adenosyl-L-methionine-dependent methyltransferases"/>
    <property type="match status" value="1"/>
</dbReference>
<sequence length="540" mass="60814">MAPLPPVKDVEALLLRERKRRRRPGDVPYPAKASLQLTNHDIWDQMFYSSCCKRSLTMFQFEKPPAVVLDLGCGSGYWCLEAAKQWTSSTIIGFDLQDIQPPLFDLDTHKDLARRVKWVHGNLLDGLPFPPDHFDFVRIARVGLAIPEDEWQYVLEEVARTMKLGAPVEILEEDLIFPCAEIQPVAQPTHRASDATPIRIELPVTEPSRTSTYSSRQSTTDPWHLSFDDIEFGAHKSKGGLPTLQESPPGSLTYSSYTIGNYNASMFGTQSALLSPTASDDPTYDEARPQDHTKLRAAWDSMLSKRFLSSQLLSVLPFYLSSCFDEVQSHPTLEIPLPPNSPSFNGPKTDNRSSIHSDGMIDVGSQFAMASGAGRRSGDADPVPVSQPTDVARDAVPFWANMHLAKVVETIVSCKEAIWAEYEHQNQPKAEEIRHVVRTVRQKNNVRLLPSTYNVREEFDNAWSNWHNDMADRINMRGTMASHLGWNEPQGERPDWRIWRDNVDLPIEIAAPPTPVSETGRSSYKPNLCRAIKGFVAWKH</sequence>
<dbReference type="Proteomes" id="UP000054007">
    <property type="component" value="Unassembled WGS sequence"/>
</dbReference>
<feature type="region of interest" description="Disordered" evidence="1">
    <location>
        <begin position="332"/>
        <end position="357"/>
    </location>
</feature>
<accession>A0A0D7B9S4</accession>
<dbReference type="CDD" id="cd02440">
    <property type="entry name" value="AdoMet_MTases"/>
    <property type="match status" value="1"/>
</dbReference>